<sequence>MTTLSRTTYPEVGATLAAELPEGYGHLRLRHRLSERPYSVDELGRLGEQLLTWQVHRAARVRIETSAPVAAPGGLVTTLLGLGWLRLSEPCEIVWVEREEQRIGFGYGTLPGHAFVGEESFVLERDASGDVWFVVDAFSNPAAWWVSALRPLVPTFQRLYVAHLARAARRLLRDL</sequence>
<feature type="domain" description="DUF1990" evidence="1">
    <location>
        <begin position="8"/>
        <end position="167"/>
    </location>
</feature>
<dbReference type="AlphaFoldDB" id="A0A9D5U9H3"/>
<organism evidence="2 3">
    <name type="scientific">Oerskovia douganii</name>
    <dbReference type="NCBI Taxonomy" id="2762210"/>
    <lineage>
        <taxon>Bacteria</taxon>
        <taxon>Bacillati</taxon>
        <taxon>Actinomycetota</taxon>
        <taxon>Actinomycetes</taxon>
        <taxon>Micrococcales</taxon>
        <taxon>Cellulomonadaceae</taxon>
        <taxon>Oerskovia</taxon>
    </lineage>
</organism>
<dbReference type="InterPro" id="IPR018960">
    <property type="entry name" value="DUF1990"/>
</dbReference>
<dbReference type="PIRSF" id="PIRSF010260">
    <property type="entry name" value="UCP010260"/>
    <property type="match status" value="1"/>
</dbReference>
<dbReference type="EMBL" id="JACSPN010000012">
    <property type="protein sequence ID" value="MBE7700770.1"/>
    <property type="molecule type" value="Genomic_DNA"/>
</dbReference>
<name>A0A9D5U9H3_9CELL</name>
<dbReference type="Pfam" id="PF09348">
    <property type="entry name" value="DUF1990"/>
    <property type="match status" value="1"/>
</dbReference>
<comment type="caution">
    <text evidence="2">The sequence shown here is derived from an EMBL/GenBank/DDBJ whole genome shotgun (WGS) entry which is preliminary data.</text>
</comment>
<gene>
    <name evidence="2" type="ORF">H9623_10710</name>
</gene>
<dbReference type="PANTHER" id="PTHR34202:SF1">
    <property type="entry name" value="UPF0548 PROTEIN"/>
    <property type="match status" value="1"/>
</dbReference>
<protein>
    <submittedName>
        <fullName evidence="2">DUF1990 domain-containing protein</fullName>
    </submittedName>
</protein>
<evidence type="ECO:0000259" key="1">
    <source>
        <dbReference type="Pfam" id="PF09348"/>
    </source>
</evidence>
<proteinExistence type="predicted"/>
<dbReference type="InterPro" id="IPR014457">
    <property type="entry name" value="UCP010260"/>
</dbReference>
<evidence type="ECO:0000313" key="2">
    <source>
        <dbReference type="EMBL" id="MBE7700770.1"/>
    </source>
</evidence>
<keyword evidence="3" id="KW-1185">Reference proteome</keyword>
<evidence type="ECO:0000313" key="3">
    <source>
        <dbReference type="Proteomes" id="UP000822993"/>
    </source>
</evidence>
<reference evidence="2 3" key="1">
    <citation type="submission" date="2020-08" db="EMBL/GenBank/DDBJ databases">
        <title>A Genomic Blueprint of the Chicken Gut Microbiome.</title>
        <authorList>
            <person name="Gilroy R."/>
            <person name="Ravi A."/>
            <person name="Getino M."/>
            <person name="Pursley I."/>
            <person name="Horton D.L."/>
            <person name="Alikhan N.-F."/>
            <person name="Baker D."/>
            <person name="Gharbi K."/>
            <person name="Hall N."/>
            <person name="Watson M."/>
            <person name="Adriaenssens E.M."/>
            <person name="Foster-Nyarko E."/>
            <person name="Jarju S."/>
            <person name="Secka A."/>
            <person name="Antonio M."/>
            <person name="Oren A."/>
            <person name="Chaudhuri R."/>
            <person name="La Ragione R.M."/>
            <person name="Hildebrand F."/>
            <person name="Pallen M.J."/>
        </authorList>
    </citation>
    <scope>NUCLEOTIDE SEQUENCE [LARGE SCALE GENOMIC DNA]</scope>
    <source>
        <strain evidence="2 3">Sa1BUA8</strain>
    </source>
</reference>
<dbReference type="PANTHER" id="PTHR34202">
    <property type="entry name" value="UPF0548 PROTEIN"/>
    <property type="match status" value="1"/>
</dbReference>
<dbReference type="Proteomes" id="UP000822993">
    <property type="component" value="Unassembled WGS sequence"/>
</dbReference>
<accession>A0A9D5U9H3</accession>
<dbReference type="RefSeq" id="WP_193720029.1">
    <property type="nucleotide sequence ID" value="NZ_JACSPN010000012.1"/>
</dbReference>